<dbReference type="Ensembl" id="ENSCAFT00020034496.1">
    <property type="protein sequence ID" value="ENSCAFP00020029929.1"/>
    <property type="gene ID" value="ENSCAFG00020023310.1"/>
</dbReference>
<organism evidence="1 2">
    <name type="scientific">Canis lupus dingo</name>
    <name type="common">dingo</name>
    <dbReference type="NCBI Taxonomy" id="286419"/>
    <lineage>
        <taxon>Eukaryota</taxon>
        <taxon>Metazoa</taxon>
        <taxon>Chordata</taxon>
        <taxon>Craniata</taxon>
        <taxon>Vertebrata</taxon>
        <taxon>Euteleostomi</taxon>
        <taxon>Mammalia</taxon>
        <taxon>Eutheria</taxon>
        <taxon>Laurasiatheria</taxon>
        <taxon>Carnivora</taxon>
        <taxon>Caniformia</taxon>
        <taxon>Canidae</taxon>
        <taxon>Canis</taxon>
    </lineage>
</organism>
<evidence type="ECO:0000313" key="2">
    <source>
        <dbReference type="Proteomes" id="UP000694391"/>
    </source>
</evidence>
<reference evidence="1" key="1">
    <citation type="submission" date="2025-08" db="UniProtKB">
        <authorList>
            <consortium name="Ensembl"/>
        </authorList>
    </citation>
    <scope>IDENTIFICATION</scope>
</reference>
<accession>A0A8C0LBK5</accession>
<reference evidence="1" key="2">
    <citation type="submission" date="2025-09" db="UniProtKB">
        <authorList>
            <consortium name="Ensembl"/>
        </authorList>
    </citation>
    <scope>IDENTIFICATION</scope>
</reference>
<name>A0A8C0LBK5_CANLU</name>
<dbReference type="Proteomes" id="UP000694391">
    <property type="component" value="Unplaced"/>
</dbReference>
<dbReference type="AlphaFoldDB" id="A0A8C0LBK5"/>
<evidence type="ECO:0000313" key="1">
    <source>
        <dbReference type="Ensembl" id="ENSCAFP00020029929.1"/>
    </source>
</evidence>
<keyword evidence="2" id="KW-1185">Reference proteome</keyword>
<sequence length="22" mass="2371">TTPSWVKIFAEGTKLIVTPPGK</sequence>
<protein>
    <submittedName>
        <fullName evidence="1">Uncharacterized protein</fullName>
    </submittedName>
</protein>
<proteinExistence type="predicted"/>